<dbReference type="InterPro" id="IPR011659">
    <property type="entry name" value="WD40"/>
</dbReference>
<dbReference type="InterPro" id="IPR050330">
    <property type="entry name" value="Bact_OuterMem_StrucFunc"/>
</dbReference>
<dbReference type="PROSITE" id="PS51123">
    <property type="entry name" value="OMPA_2"/>
    <property type="match status" value="1"/>
</dbReference>
<evidence type="ECO:0000313" key="8">
    <source>
        <dbReference type="Proteomes" id="UP001589589"/>
    </source>
</evidence>
<dbReference type="InterPro" id="IPR011990">
    <property type="entry name" value="TPR-like_helical_dom_sf"/>
</dbReference>
<dbReference type="SUPFAM" id="SSF103088">
    <property type="entry name" value="OmpA-like"/>
    <property type="match status" value="1"/>
</dbReference>
<proteinExistence type="predicted"/>
<feature type="domain" description="OmpA-like" evidence="6">
    <location>
        <begin position="460"/>
        <end position="581"/>
    </location>
</feature>
<evidence type="ECO:0000256" key="5">
    <source>
        <dbReference type="SAM" id="SignalP"/>
    </source>
</evidence>
<keyword evidence="5" id="KW-0732">Signal</keyword>
<evidence type="ECO:0000256" key="2">
    <source>
        <dbReference type="ARBA" id="ARBA00023136"/>
    </source>
</evidence>
<evidence type="ECO:0000256" key="4">
    <source>
        <dbReference type="PROSITE-ProRule" id="PRU00473"/>
    </source>
</evidence>
<dbReference type="PRINTS" id="PR01021">
    <property type="entry name" value="OMPADOMAIN"/>
</dbReference>
<keyword evidence="8" id="KW-1185">Reference proteome</keyword>
<dbReference type="RefSeq" id="WP_290263549.1">
    <property type="nucleotide sequence ID" value="NZ_JAUFQQ010000003.1"/>
</dbReference>
<gene>
    <name evidence="7" type="ORF">ACFFUQ_17635</name>
</gene>
<comment type="subcellular location">
    <subcellularLocation>
        <location evidence="1">Cell outer membrane</location>
    </subcellularLocation>
</comment>
<protein>
    <submittedName>
        <fullName evidence="7">OmpA family protein</fullName>
    </submittedName>
</protein>
<evidence type="ECO:0000313" key="7">
    <source>
        <dbReference type="EMBL" id="MFB9065846.1"/>
    </source>
</evidence>
<name>A0ABV5FQM0_9FLAO</name>
<dbReference type="InterPro" id="IPR006664">
    <property type="entry name" value="OMP_bac"/>
</dbReference>
<organism evidence="7 8">
    <name type="scientific">Flavobacterium branchiarum</name>
    <dbReference type="NCBI Taxonomy" id="1114870"/>
    <lineage>
        <taxon>Bacteria</taxon>
        <taxon>Pseudomonadati</taxon>
        <taxon>Bacteroidota</taxon>
        <taxon>Flavobacteriia</taxon>
        <taxon>Flavobacteriales</taxon>
        <taxon>Flavobacteriaceae</taxon>
        <taxon>Flavobacterium</taxon>
    </lineage>
</organism>
<dbReference type="PANTHER" id="PTHR30329:SF21">
    <property type="entry name" value="LIPOPROTEIN YIAD-RELATED"/>
    <property type="match status" value="1"/>
</dbReference>
<evidence type="ECO:0000256" key="1">
    <source>
        <dbReference type="ARBA" id="ARBA00004442"/>
    </source>
</evidence>
<comment type="caution">
    <text evidence="7">The sequence shown here is derived from an EMBL/GenBank/DDBJ whole genome shotgun (WGS) entry which is preliminary data.</text>
</comment>
<dbReference type="SUPFAM" id="SSF48452">
    <property type="entry name" value="TPR-like"/>
    <property type="match status" value="1"/>
</dbReference>
<keyword evidence="3" id="KW-0998">Cell outer membrane</keyword>
<dbReference type="EMBL" id="JBHMEX010000056">
    <property type="protein sequence ID" value="MFB9065846.1"/>
    <property type="molecule type" value="Genomic_DNA"/>
</dbReference>
<dbReference type="InterPro" id="IPR036737">
    <property type="entry name" value="OmpA-like_sf"/>
</dbReference>
<dbReference type="Pfam" id="PF00691">
    <property type="entry name" value="OmpA"/>
    <property type="match status" value="1"/>
</dbReference>
<accession>A0ABV5FQM0</accession>
<dbReference type="PANTHER" id="PTHR30329">
    <property type="entry name" value="STATOR ELEMENT OF FLAGELLAR MOTOR COMPLEX"/>
    <property type="match status" value="1"/>
</dbReference>
<dbReference type="CDD" id="cd07185">
    <property type="entry name" value="OmpA_C-like"/>
    <property type="match status" value="1"/>
</dbReference>
<dbReference type="Proteomes" id="UP001589589">
    <property type="component" value="Unassembled WGS sequence"/>
</dbReference>
<evidence type="ECO:0000256" key="3">
    <source>
        <dbReference type="ARBA" id="ARBA00023237"/>
    </source>
</evidence>
<dbReference type="SUPFAM" id="SSF82171">
    <property type="entry name" value="DPP6 N-terminal domain-like"/>
    <property type="match status" value="1"/>
</dbReference>
<dbReference type="InterPro" id="IPR006665">
    <property type="entry name" value="OmpA-like"/>
</dbReference>
<dbReference type="Gene3D" id="3.30.1330.60">
    <property type="entry name" value="OmpA-like domain"/>
    <property type="match status" value="1"/>
</dbReference>
<reference evidence="7 8" key="1">
    <citation type="submission" date="2024-09" db="EMBL/GenBank/DDBJ databases">
        <authorList>
            <person name="Sun Q."/>
            <person name="Mori K."/>
        </authorList>
    </citation>
    <scope>NUCLEOTIDE SEQUENCE [LARGE SCALE GENOMIC DNA]</scope>
    <source>
        <strain evidence="7 8">CECT 7908</strain>
    </source>
</reference>
<dbReference type="Gene3D" id="1.25.40.10">
    <property type="entry name" value="Tetratricopeptide repeat domain"/>
    <property type="match status" value="1"/>
</dbReference>
<keyword evidence="2 4" id="KW-0472">Membrane</keyword>
<feature type="signal peptide" evidence="5">
    <location>
        <begin position="1"/>
        <end position="22"/>
    </location>
</feature>
<feature type="chain" id="PRO_5046987578" evidence="5">
    <location>
        <begin position="23"/>
        <end position="581"/>
    </location>
</feature>
<evidence type="ECO:0000259" key="6">
    <source>
        <dbReference type="PROSITE" id="PS51123"/>
    </source>
</evidence>
<sequence length="581" mass="66309">MYRYRKCYVALLIVISTLGVTAQDRKPEIKVANEYFDRNQYKQASLIYEKLAQKKNVKTVLLEKLAYSYKEMNDYDKASQWYQVITQRNDASKDFFLFYGDILKNQGNYSKAKEVYMQYKQIDSKDISARIMGCDSAMVWLKKTSSNKIANLQKVNTSASEWGPTMYNGKSIVFASDSLRNSLFGREINKKVKYGWTGRPYIKLYQYTPNDSNTSDVIQFSKELNQFKYHVGPITFSSDYTIAYFTVTNQEKIVHKKDPNSNFYGARRLEIYSSTLINGIWQEPVAFAYNNVEAYSVGHPALSKDGNTLYFSSDMPGGSGKTDLWYSEKNSDGSWGNPINCGTTINTSEEDQFPTIAENNQLYFASKGHPGMGGFDIFSTTGQKNQWTKPLNLRNPINSPADDFFLTMLDPSNGYFSSNRKEGMGNDDIYSCTIVPEKIVPEKITPEPLIVDRQPQQKDNTTPKTGEKFILYYYFDKANIRKDASQVLDSVATLLKQYPEMKIKFSSYTDSRGPKNYNLVLSQKRAQSAMAYLQKKGIAKNRMSAKGYGETHLVNHCGNGVKCSEEEHQKNRRTEVVIISL</sequence>
<dbReference type="Pfam" id="PF07676">
    <property type="entry name" value="PD40"/>
    <property type="match status" value="1"/>
</dbReference>